<reference evidence="18 19" key="1">
    <citation type="journal article" date="2009" name="BMC Genomics">
        <title>Complete genome sequence of the sugarcane nitrogen-fixing endophyte Gluconacetobacter diazotrophicus Pal5.</title>
        <authorList>
            <person name="Bertalan M."/>
            <person name="Albano R."/>
            <person name="Padua V."/>
            <person name="Rouws L."/>
            <person name="Rojas C."/>
            <person name="Hemerly A."/>
            <person name="Teixeira K."/>
            <person name="Schwab S."/>
            <person name="Araujo J."/>
            <person name="Oliveira A."/>
            <person name="Franca L."/>
            <person name="Magalhaes V."/>
            <person name="Alqueres S."/>
            <person name="Cardoso A."/>
            <person name="Almeida W."/>
            <person name="Loureiro M.M."/>
            <person name="Nogueira E."/>
            <person name="Cidade D."/>
            <person name="Oliveira D."/>
            <person name="Simao T."/>
            <person name="Macedo J."/>
            <person name="Valadao A."/>
            <person name="Dreschsel M."/>
            <person name="Freitas F."/>
            <person name="Vidal M."/>
            <person name="Guedes H."/>
            <person name="Rodrigues E."/>
            <person name="Meneses C."/>
            <person name="Brioso P."/>
            <person name="Pozzer L."/>
            <person name="Figueiredo D."/>
            <person name="Montano H."/>
            <person name="Junior J."/>
            <person name="Filho G."/>
            <person name="Flores V."/>
            <person name="Ferreira B."/>
            <person name="Branco A."/>
            <person name="Gonzalez P."/>
            <person name="Guillobel H."/>
            <person name="Lemos M."/>
            <person name="Seibel L."/>
            <person name="Macedo J."/>
            <person name="Alves-Ferreira M."/>
            <person name="Sachetto-Martins G."/>
            <person name="Coelho A."/>
            <person name="Santos E."/>
            <person name="Amaral G."/>
            <person name="Neves A."/>
            <person name="Pacheco A.B."/>
            <person name="Carvalho D."/>
            <person name="Lery L."/>
            <person name="Bisch P."/>
            <person name="Rossle S.C."/>
            <person name="Urmenyi T."/>
            <person name="Kruger W.V."/>
            <person name="Martins O."/>
            <person name="Baldani J.I."/>
            <person name="Ferreira P.C."/>
        </authorList>
    </citation>
    <scope>NUCLEOTIDE SEQUENCE [LARGE SCALE GENOMIC DNA]</scope>
    <source>
        <strain evidence="19">ATCC 49037 / DSM 5601 / CCUG 37298 / CIP 103539 / LMG 7603 / PAl5</strain>
    </source>
</reference>
<evidence type="ECO:0000259" key="17">
    <source>
        <dbReference type="Pfam" id="PF07715"/>
    </source>
</evidence>
<dbReference type="GO" id="GO:0009279">
    <property type="term" value="C:cell outer membrane"/>
    <property type="evidence" value="ECO:0007669"/>
    <property type="project" value="UniProtKB-SubCell"/>
</dbReference>
<evidence type="ECO:0000256" key="8">
    <source>
        <dbReference type="ARBA" id="ARBA00023065"/>
    </source>
</evidence>
<gene>
    <name evidence="18" type="ordered locus">GDI2699</name>
</gene>
<proteinExistence type="inferred from homology"/>
<dbReference type="InterPro" id="IPR037066">
    <property type="entry name" value="Plug_dom_sf"/>
</dbReference>
<keyword evidence="18" id="KW-0675">Receptor</keyword>
<accession>A9HPW7</accession>
<dbReference type="EMBL" id="AM889285">
    <property type="protein sequence ID" value="CAP56642.1"/>
    <property type="molecule type" value="Genomic_DNA"/>
</dbReference>
<dbReference type="PROSITE" id="PS52016">
    <property type="entry name" value="TONB_DEPENDENT_REC_3"/>
    <property type="match status" value="1"/>
</dbReference>
<evidence type="ECO:0000256" key="11">
    <source>
        <dbReference type="ARBA" id="ARBA00023237"/>
    </source>
</evidence>
<evidence type="ECO:0000256" key="9">
    <source>
        <dbReference type="ARBA" id="ARBA00023077"/>
    </source>
</evidence>
<name>A9HPW7_GLUDA</name>
<keyword evidence="9 13" id="KW-0798">TonB box</keyword>
<feature type="domain" description="TonB-dependent receptor plug" evidence="17">
    <location>
        <begin position="91"/>
        <end position="190"/>
    </location>
</feature>
<comment type="subcellular location">
    <subcellularLocation>
        <location evidence="1 12">Cell outer membrane</location>
        <topology evidence="1 12">Multi-pass membrane protein</topology>
    </subcellularLocation>
</comment>
<keyword evidence="19" id="KW-1185">Reference proteome</keyword>
<organism evidence="18 19">
    <name type="scientific">Gluconacetobacter diazotrophicus (strain ATCC 49037 / DSM 5601 / CCUG 37298 / CIP 103539 / LMG 7603 / PAl5)</name>
    <dbReference type="NCBI Taxonomy" id="272568"/>
    <lineage>
        <taxon>Bacteria</taxon>
        <taxon>Pseudomonadati</taxon>
        <taxon>Pseudomonadota</taxon>
        <taxon>Alphaproteobacteria</taxon>
        <taxon>Acetobacterales</taxon>
        <taxon>Acetobacteraceae</taxon>
        <taxon>Gluconacetobacter</taxon>
    </lineage>
</organism>
<evidence type="ECO:0000256" key="5">
    <source>
        <dbReference type="ARBA" id="ARBA00022692"/>
    </source>
</evidence>
<feature type="compositionally biased region" description="Polar residues" evidence="14">
    <location>
        <begin position="66"/>
        <end position="78"/>
    </location>
</feature>
<keyword evidence="7" id="KW-0408">Iron</keyword>
<evidence type="ECO:0000313" key="19">
    <source>
        <dbReference type="Proteomes" id="UP000001176"/>
    </source>
</evidence>
<evidence type="ECO:0000256" key="6">
    <source>
        <dbReference type="ARBA" id="ARBA00022729"/>
    </source>
</evidence>
<keyword evidence="4" id="KW-0410">Iron transport</keyword>
<dbReference type="Gene3D" id="2.170.130.10">
    <property type="entry name" value="TonB-dependent receptor, plug domain"/>
    <property type="match status" value="1"/>
</dbReference>
<evidence type="ECO:0000256" key="3">
    <source>
        <dbReference type="ARBA" id="ARBA00022452"/>
    </source>
</evidence>
<evidence type="ECO:0000256" key="7">
    <source>
        <dbReference type="ARBA" id="ARBA00023004"/>
    </source>
</evidence>
<evidence type="ECO:0000256" key="4">
    <source>
        <dbReference type="ARBA" id="ARBA00022496"/>
    </source>
</evidence>
<keyword evidence="6 15" id="KW-0732">Signal</keyword>
<keyword evidence="8" id="KW-0406">Ion transport</keyword>
<dbReference type="Pfam" id="PF00593">
    <property type="entry name" value="TonB_dep_Rec_b-barrel"/>
    <property type="match status" value="1"/>
</dbReference>
<evidence type="ECO:0000256" key="10">
    <source>
        <dbReference type="ARBA" id="ARBA00023136"/>
    </source>
</evidence>
<dbReference type="PANTHER" id="PTHR32552:SF89">
    <property type="entry name" value="CATECHOLATE SIDEROPHORE RECEPTOR FIU"/>
    <property type="match status" value="1"/>
</dbReference>
<feature type="domain" description="TonB-dependent receptor-like beta-barrel" evidence="16">
    <location>
        <begin position="287"/>
        <end position="752"/>
    </location>
</feature>
<dbReference type="Pfam" id="PF07715">
    <property type="entry name" value="Plug"/>
    <property type="match status" value="1"/>
</dbReference>
<comment type="similarity">
    <text evidence="12 13">Belongs to the TonB-dependent receptor family.</text>
</comment>
<keyword evidence="10 12" id="KW-0472">Membrane</keyword>
<evidence type="ECO:0000259" key="16">
    <source>
        <dbReference type="Pfam" id="PF00593"/>
    </source>
</evidence>
<evidence type="ECO:0000256" key="1">
    <source>
        <dbReference type="ARBA" id="ARBA00004571"/>
    </source>
</evidence>
<keyword evidence="5 12" id="KW-0812">Transmembrane</keyword>
<dbReference type="GO" id="GO:0015344">
    <property type="term" value="F:siderophore uptake transmembrane transporter activity"/>
    <property type="evidence" value="ECO:0007669"/>
    <property type="project" value="TreeGrafter"/>
</dbReference>
<dbReference type="SUPFAM" id="SSF56935">
    <property type="entry name" value="Porins"/>
    <property type="match status" value="1"/>
</dbReference>
<dbReference type="InterPro" id="IPR000531">
    <property type="entry name" value="Beta-barrel_TonB"/>
</dbReference>
<feature type="signal peptide" evidence="15">
    <location>
        <begin position="1"/>
        <end position="34"/>
    </location>
</feature>
<dbReference type="AlphaFoldDB" id="A9HPW7"/>
<sequence>MPHCGVKKRDFVMSRRLAVILPLCVLYSGTHVWAQDTANTKPSNSSRSSRGKTDPAPPSRSPEQIVVTSNGTDATNGVTGPGTGAGLIRRETAPRSQSSVSADYIQKQAPGTSALQLVKLLPGANVGGSDPIGLSDQSTISIRGLGQDEIGYVMEGYPLNDSGIYIQDASEWADSENISNISLAQGAAGLSDPVYTAAGGVMTVTIRDPSKKFGILADAAYGTFNTNRDFIRLDTGELGNSGVKAFVSFSGASSKNSHGPGRNHRRHVDFKLLKEWGTANRVSLFGSYNSRDVAYYEEPTMSQWNALGYSANYAGTFTPGATNYWKSFIGGWNDLIISMPSKFTLVRKLTLDASPYFYWGSGYYPGGTLVNESGNYLGTTYLPGNLNVPGAINGQFNALGQYLEQEYSYGINTALHYHVAHNDITFGYWYSYQTNAVQQPFAALGPTGEAANAMGGYSVKYPDGTELLSGDNYTQTQINGLYIGDHISLLQDRLQIGAGFKEMMFDRKGRNYLPGPQSTVSDNTSAPLPQFSISFRPAPEHQIFASASGNFRPPSTSNLYDAYSITSGKVVSIPNTELKNEYSIQEELGYRYQGAFIGSLTFYNYNFTNRQIATVVNENGSLVSTYMNAGGQTSRGFDAEIGMRPYHHFSPYASAEYLHATIDNNMVTANGTLPTAGKIAVRSPAWQAAVGLSYDDGTFFANGSMKYTGSQYGSFMNDEKMPGYITGDLALGVRAKHVWIAKAPEFRLNFINIGDTHFLSGVAYPTLNARTYGKITGSPATYFVGSGFAMIGSVQIAY</sequence>
<dbReference type="Gene3D" id="2.40.170.20">
    <property type="entry name" value="TonB-dependent receptor, beta-barrel domain"/>
    <property type="match status" value="1"/>
</dbReference>
<feature type="compositionally biased region" description="Polar residues" evidence="14">
    <location>
        <begin position="37"/>
        <end position="48"/>
    </location>
</feature>
<feature type="region of interest" description="Disordered" evidence="14">
    <location>
        <begin position="37"/>
        <end position="99"/>
    </location>
</feature>
<protein>
    <submittedName>
        <fullName evidence="18">Putative TonB-dependent receptor</fullName>
    </submittedName>
</protein>
<feature type="chain" id="PRO_5002735638" evidence="15">
    <location>
        <begin position="35"/>
        <end position="798"/>
    </location>
</feature>
<evidence type="ECO:0000256" key="13">
    <source>
        <dbReference type="RuleBase" id="RU003357"/>
    </source>
</evidence>
<dbReference type="PANTHER" id="PTHR32552">
    <property type="entry name" value="FERRICHROME IRON RECEPTOR-RELATED"/>
    <property type="match status" value="1"/>
</dbReference>
<keyword evidence="11 12" id="KW-0998">Cell outer membrane</keyword>
<evidence type="ECO:0000256" key="12">
    <source>
        <dbReference type="PROSITE-ProRule" id="PRU01360"/>
    </source>
</evidence>
<dbReference type="KEGG" id="gdi:GDI2699"/>
<dbReference type="InterPro" id="IPR036942">
    <property type="entry name" value="Beta-barrel_TonB_sf"/>
</dbReference>
<evidence type="ECO:0000256" key="2">
    <source>
        <dbReference type="ARBA" id="ARBA00022448"/>
    </source>
</evidence>
<keyword evidence="3 12" id="KW-1134">Transmembrane beta strand</keyword>
<dbReference type="InterPro" id="IPR039426">
    <property type="entry name" value="TonB-dep_rcpt-like"/>
</dbReference>
<evidence type="ECO:0000256" key="15">
    <source>
        <dbReference type="SAM" id="SignalP"/>
    </source>
</evidence>
<dbReference type="Proteomes" id="UP000001176">
    <property type="component" value="Chromosome"/>
</dbReference>
<keyword evidence="2 12" id="KW-0813">Transport</keyword>
<evidence type="ECO:0000256" key="14">
    <source>
        <dbReference type="SAM" id="MobiDB-lite"/>
    </source>
</evidence>
<dbReference type="InterPro" id="IPR012910">
    <property type="entry name" value="Plug_dom"/>
</dbReference>
<evidence type="ECO:0000313" key="18">
    <source>
        <dbReference type="EMBL" id="CAP56642.1"/>
    </source>
</evidence>